<name>A0A1J5P028_9ZZZZ</name>
<accession>A0A1J5P028</accession>
<dbReference type="AlphaFoldDB" id="A0A1J5P028"/>
<organism evidence="1">
    <name type="scientific">mine drainage metagenome</name>
    <dbReference type="NCBI Taxonomy" id="410659"/>
    <lineage>
        <taxon>unclassified sequences</taxon>
        <taxon>metagenomes</taxon>
        <taxon>ecological metagenomes</taxon>
    </lineage>
</organism>
<evidence type="ECO:0000313" key="1">
    <source>
        <dbReference type="EMBL" id="OIQ63896.1"/>
    </source>
</evidence>
<gene>
    <name evidence="1" type="ORF">GALL_545600</name>
</gene>
<proteinExistence type="predicted"/>
<comment type="caution">
    <text evidence="1">The sequence shown here is derived from an EMBL/GenBank/DDBJ whole genome shotgun (WGS) entry which is preliminary data.</text>
</comment>
<sequence>MELRLQSELPAFDLLDLLGQRLQRNELRVHVQPGDIALRQRGAAAPQPLGEQRALLFEQGEPGGVAGDPGVEQAALRHGLPFRPQHPQVDLGGGILRRAMRGIVGDER</sequence>
<reference evidence="1" key="1">
    <citation type="submission" date="2016-10" db="EMBL/GenBank/DDBJ databases">
        <title>Sequence of Gallionella enrichment culture.</title>
        <authorList>
            <person name="Poehlein A."/>
            <person name="Muehling M."/>
            <person name="Daniel R."/>
        </authorList>
    </citation>
    <scope>NUCLEOTIDE SEQUENCE</scope>
</reference>
<dbReference type="EMBL" id="MLJW01008593">
    <property type="protein sequence ID" value="OIQ63896.1"/>
    <property type="molecule type" value="Genomic_DNA"/>
</dbReference>
<protein>
    <submittedName>
        <fullName evidence="1">Uncharacterized protein</fullName>
    </submittedName>
</protein>